<reference evidence="1" key="1">
    <citation type="journal article" date="2015" name="Genome Biol. Evol.">
        <title>Organellar Genomes of White Spruce (Picea glauca): Assembly and Annotation.</title>
        <authorList>
            <person name="Jackman S.D."/>
            <person name="Warren R.L."/>
            <person name="Gibb E.A."/>
            <person name="Vandervalk B.P."/>
            <person name="Mohamadi H."/>
            <person name="Chu J."/>
            <person name="Raymond A."/>
            <person name="Pleasance S."/>
            <person name="Coope R."/>
            <person name="Wildung M.R."/>
            <person name="Ritland C.E."/>
            <person name="Bousquet J."/>
            <person name="Jones S.J."/>
            <person name="Bohlmann J."/>
            <person name="Birol I."/>
        </authorList>
    </citation>
    <scope>NUCLEOTIDE SEQUENCE [LARGE SCALE GENOMIC DNA]</scope>
    <source>
        <tissue evidence="1">Flushing bud</tissue>
    </source>
</reference>
<dbReference type="EMBL" id="LKAM01000003">
    <property type="protein sequence ID" value="KUM49172.1"/>
    <property type="molecule type" value="Genomic_DNA"/>
</dbReference>
<gene>
    <name evidence="1" type="ORF">ABT39_MTgene3721</name>
</gene>
<organism evidence="1">
    <name type="scientific">Picea glauca</name>
    <name type="common">White spruce</name>
    <name type="synonym">Pinus glauca</name>
    <dbReference type="NCBI Taxonomy" id="3330"/>
    <lineage>
        <taxon>Eukaryota</taxon>
        <taxon>Viridiplantae</taxon>
        <taxon>Streptophyta</taxon>
        <taxon>Embryophyta</taxon>
        <taxon>Tracheophyta</taxon>
        <taxon>Spermatophyta</taxon>
        <taxon>Pinopsida</taxon>
        <taxon>Pinidae</taxon>
        <taxon>Conifers I</taxon>
        <taxon>Pinales</taxon>
        <taxon>Pinaceae</taxon>
        <taxon>Picea</taxon>
    </lineage>
</organism>
<proteinExistence type="predicted"/>
<protein>
    <submittedName>
        <fullName evidence="1">Uncharacterized protein</fullName>
    </submittedName>
</protein>
<name>A0A101M1G9_PICGL</name>
<comment type="caution">
    <text evidence="1">The sequence shown here is derived from an EMBL/GenBank/DDBJ whole genome shotgun (WGS) entry which is preliminary data.</text>
</comment>
<dbReference type="AlphaFoldDB" id="A0A101M1G9"/>
<evidence type="ECO:0000313" key="1">
    <source>
        <dbReference type="EMBL" id="KUM49172.1"/>
    </source>
</evidence>
<accession>A0A101M1G9</accession>
<keyword evidence="1" id="KW-0496">Mitochondrion</keyword>
<geneLocation type="mitochondrion" evidence="1"/>
<sequence length="46" mass="5273">MSLYPRLKTNCLQSLYIARIHSGILQTKMILITCLTFGGKSFINFH</sequence>